<dbReference type="EMBL" id="LR798231">
    <property type="protein sequence ID" value="CAB5208475.1"/>
    <property type="molecule type" value="Genomic_DNA"/>
</dbReference>
<dbReference type="EMBL" id="LR796187">
    <property type="protein sequence ID" value="CAB4125428.1"/>
    <property type="molecule type" value="Genomic_DNA"/>
</dbReference>
<protein>
    <submittedName>
        <fullName evidence="1">Uncharacterized protein</fullName>
    </submittedName>
</protein>
<proteinExistence type="predicted"/>
<evidence type="ECO:0000313" key="2">
    <source>
        <dbReference type="EMBL" id="CAB5208475.1"/>
    </source>
</evidence>
<organism evidence="1">
    <name type="scientific">uncultured Caudovirales phage</name>
    <dbReference type="NCBI Taxonomy" id="2100421"/>
    <lineage>
        <taxon>Viruses</taxon>
        <taxon>Duplodnaviria</taxon>
        <taxon>Heunggongvirae</taxon>
        <taxon>Uroviricota</taxon>
        <taxon>Caudoviricetes</taxon>
        <taxon>Peduoviridae</taxon>
        <taxon>Maltschvirus</taxon>
        <taxon>Maltschvirus maltsch</taxon>
    </lineage>
</organism>
<name>A0A6J5KSH2_9CAUD</name>
<evidence type="ECO:0000313" key="1">
    <source>
        <dbReference type="EMBL" id="CAB4125428.1"/>
    </source>
</evidence>
<sequence length="97" mass="11081">MNWLRKRVIAWVREDWDESNRFSGRNALQPVEAPDVDVGLEDPIRFDLQGVVGGHLLRVRHPYNSKIDRSPSTTYIIQSGEDIGAKIAKVINLELLK</sequence>
<accession>A0A6J5KSH2</accession>
<reference evidence="1" key="1">
    <citation type="submission" date="2020-04" db="EMBL/GenBank/DDBJ databases">
        <authorList>
            <person name="Chiriac C."/>
            <person name="Salcher M."/>
            <person name="Ghai R."/>
            <person name="Kavagutti S V."/>
        </authorList>
    </citation>
    <scope>NUCLEOTIDE SEQUENCE</scope>
</reference>
<gene>
    <name evidence="2" type="ORF">UFOVP181_39</name>
    <name evidence="1" type="ORF">UFOVP57_123</name>
</gene>